<dbReference type="NCBIfam" id="NF006100">
    <property type="entry name" value="PRK08252.1"/>
    <property type="match status" value="1"/>
</dbReference>
<dbReference type="SUPFAM" id="SSF52096">
    <property type="entry name" value="ClpP/crotonase"/>
    <property type="match status" value="1"/>
</dbReference>
<protein>
    <recommendedName>
        <fullName evidence="2">enoyl-CoA hydratase</fullName>
        <ecNumber evidence="2">4.2.1.17</ecNumber>
    </recommendedName>
</protein>
<dbReference type="PANTHER" id="PTHR11941">
    <property type="entry name" value="ENOYL-COA HYDRATASE-RELATED"/>
    <property type="match status" value="1"/>
</dbReference>
<dbReference type="GO" id="GO:0004300">
    <property type="term" value="F:enoyl-CoA hydratase activity"/>
    <property type="evidence" value="ECO:0007669"/>
    <property type="project" value="UniProtKB-EC"/>
</dbReference>
<dbReference type="CDD" id="cd06558">
    <property type="entry name" value="crotonase-like"/>
    <property type="match status" value="1"/>
</dbReference>
<evidence type="ECO:0000256" key="5">
    <source>
        <dbReference type="ARBA" id="ARBA00023709"/>
    </source>
</evidence>
<evidence type="ECO:0000313" key="9">
    <source>
        <dbReference type="Proteomes" id="UP000249616"/>
    </source>
</evidence>
<keyword evidence="3" id="KW-0443">Lipid metabolism</keyword>
<evidence type="ECO:0000256" key="2">
    <source>
        <dbReference type="ARBA" id="ARBA00012076"/>
    </source>
</evidence>
<dbReference type="KEGG" id="scad:DN051_01780"/>
<comment type="catalytic activity">
    <reaction evidence="5">
        <text>a (3S)-3-hydroxyacyl-CoA = a (2E)-enoyl-CoA + H2O</text>
        <dbReference type="Rhea" id="RHEA:16105"/>
        <dbReference type="ChEBI" id="CHEBI:15377"/>
        <dbReference type="ChEBI" id="CHEBI:57318"/>
        <dbReference type="ChEBI" id="CHEBI:58856"/>
        <dbReference type="EC" id="4.2.1.17"/>
    </reaction>
</comment>
<evidence type="ECO:0000256" key="7">
    <source>
        <dbReference type="RuleBase" id="RU003707"/>
    </source>
</evidence>
<dbReference type="Gene3D" id="3.90.226.10">
    <property type="entry name" value="2-enoyl-CoA Hydratase, Chain A, domain 1"/>
    <property type="match status" value="1"/>
</dbReference>
<organism evidence="8 9">
    <name type="scientific">Streptomyces cadmiisoli</name>
    <dbReference type="NCBI Taxonomy" id="2184053"/>
    <lineage>
        <taxon>Bacteria</taxon>
        <taxon>Bacillati</taxon>
        <taxon>Actinomycetota</taxon>
        <taxon>Actinomycetes</taxon>
        <taxon>Kitasatosporales</taxon>
        <taxon>Streptomycetaceae</taxon>
        <taxon>Streptomyces</taxon>
        <taxon>Streptomyces aurantiacus group</taxon>
    </lineage>
</organism>
<dbReference type="FunFam" id="3.90.226.10:FF:000009">
    <property type="entry name" value="Carnitinyl-CoA dehydratase"/>
    <property type="match status" value="1"/>
</dbReference>
<dbReference type="Pfam" id="PF00378">
    <property type="entry name" value="ECH_1"/>
    <property type="match status" value="1"/>
</dbReference>
<dbReference type="PROSITE" id="PS00166">
    <property type="entry name" value="ENOYL_COA_HYDRATASE"/>
    <property type="match status" value="1"/>
</dbReference>
<accession>A0A2Z4IRZ4</accession>
<dbReference type="InterPro" id="IPR029045">
    <property type="entry name" value="ClpP/crotonase-like_dom_sf"/>
</dbReference>
<dbReference type="AlphaFoldDB" id="A0A2Z4IRZ4"/>
<dbReference type="InterPro" id="IPR018376">
    <property type="entry name" value="Enoyl-CoA_hyd/isom_CS"/>
</dbReference>
<dbReference type="Gene3D" id="1.10.12.10">
    <property type="entry name" value="Lyase 2-enoyl-coa Hydratase, Chain A, domain 2"/>
    <property type="match status" value="1"/>
</dbReference>
<name>A0A2Z4IRZ4_9ACTN</name>
<dbReference type="EMBL" id="CP030073">
    <property type="protein sequence ID" value="AWW35547.1"/>
    <property type="molecule type" value="Genomic_DNA"/>
</dbReference>
<evidence type="ECO:0000313" key="8">
    <source>
        <dbReference type="EMBL" id="AWW35547.1"/>
    </source>
</evidence>
<evidence type="ECO:0000256" key="4">
    <source>
        <dbReference type="ARBA" id="ARBA00023239"/>
    </source>
</evidence>
<evidence type="ECO:0000256" key="3">
    <source>
        <dbReference type="ARBA" id="ARBA00023098"/>
    </source>
</evidence>
<keyword evidence="4" id="KW-0456">Lyase</keyword>
<comment type="catalytic activity">
    <reaction evidence="6">
        <text>a 4-saturated-(3S)-3-hydroxyacyl-CoA = a (3E)-enoyl-CoA + H2O</text>
        <dbReference type="Rhea" id="RHEA:20724"/>
        <dbReference type="ChEBI" id="CHEBI:15377"/>
        <dbReference type="ChEBI" id="CHEBI:58521"/>
        <dbReference type="ChEBI" id="CHEBI:137480"/>
        <dbReference type="EC" id="4.2.1.17"/>
    </reaction>
</comment>
<reference evidence="8 9" key="1">
    <citation type="journal article" date="2019" name="Int. J. Syst. Evol. Microbiol.">
        <title>Streptomyces cadmiisoli sp. nov., a novel actinomycete isolated from cadmium-contaminated soil.</title>
        <authorList>
            <person name="Li K."/>
            <person name="Tang X."/>
            <person name="Zhao J."/>
            <person name="Guo Y."/>
            <person name="Tang Y."/>
            <person name="Gao J."/>
        </authorList>
    </citation>
    <scope>NUCLEOTIDE SEQUENCE [LARGE SCALE GENOMIC DNA]</scope>
    <source>
        <strain evidence="8 9">ZFG47</strain>
    </source>
</reference>
<dbReference type="InterPro" id="IPR014748">
    <property type="entry name" value="Enoyl-CoA_hydra_C"/>
</dbReference>
<keyword evidence="9" id="KW-1185">Reference proteome</keyword>
<dbReference type="GO" id="GO:0006635">
    <property type="term" value="P:fatty acid beta-oxidation"/>
    <property type="evidence" value="ECO:0007669"/>
    <property type="project" value="TreeGrafter"/>
</dbReference>
<dbReference type="Proteomes" id="UP000249616">
    <property type="component" value="Chromosome"/>
</dbReference>
<dbReference type="EC" id="4.2.1.17" evidence="2"/>
<evidence type="ECO:0000256" key="6">
    <source>
        <dbReference type="ARBA" id="ARBA00023717"/>
    </source>
</evidence>
<dbReference type="PANTHER" id="PTHR11941:SF169">
    <property type="entry name" value="(7AS)-7A-METHYL-1,5-DIOXO-2,3,5,6,7,7A-HEXAHYDRO-1H-INDENE-CARBOXYL-COA HYDROLASE"/>
    <property type="match status" value="1"/>
</dbReference>
<comment type="similarity">
    <text evidence="1 7">Belongs to the enoyl-CoA hydratase/isomerase family.</text>
</comment>
<evidence type="ECO:0000256" key="1">
    <source>
        <dbReference type="ARBA" id="ARBA00005254"/>
    </source>
</evidence>
<sequence>MTDVSTEAVEPAATMERLGGVALITFNRPRALNAVTAALSTAVGEALEEFAADPELRVAVVTGAGRAFCAGMDLKEAAAGRSVMAPGHEDWGFAGLVNHFVDKPVIAAVNGFALGGGTEIALACDLVVADENAQFGLPEVRRGLFAAAGGVLRLPRQVPKKIALEMALTGKPLDAAEAERWGLVNRVAAAGKSVEVALDLAEVVAAGAPLALRASKRLIHHSEAFGPDRERAIWEENSREWQVVRDSDDALEGARAFAEKRAPVWQGR</sequence>
<dbReference type="InterPro" id="IPR001753">
    <property type="entry name" value="Enoyl-CoA_hydra/iso"/>
</dbReference>
<proteinExistence type="inferred from homology"/>
<dbReference type="RefSeq" id="WP_112437718.1">
    <property type="nucleotide sequence ID" value="NZ_CP030073.1"/>
</dbReference>
<gene>
    <name evidence="8" type="ORF">DN051_01780</name>
</gene>